<name>A0ABW0JV48_9GAMM</name>
<evidence type="ECO:0000259" key="11">
    <source>
        <dbReference type="PROSITE" id="PS51761"/>
    </source>
</evidence>
<dbReference type="PANTHER" id="PTHR46828:SF2">
    <property type="entry name" value="ENDO-1,4-BETA-XYLANASE A-RELATED"/>
    <property type="match status" value="1"/>
</dbReference>
<feature type="active site" description="Proton donor" evidence="9">
    <location>
        <position position="261"/>
    </location>
</feature>
<keyword evidence="13" id="KW-1185">Reference proteome</keyword>
<dbReference type="InterPro" id="IPR013319">
    <property type="entry name" value="GH11/12"/>
</dbReference>
<dbReference type="Pfam" id="PF00457">
    <property type="entry name" value="Glyco_hydro_11"/>
    <property type="match status" value="1"/>
</dbReference>
<keyword evidence="4 9" id="KW-0858">Xylan degradation</keyword>
<dbReference type="InterPro" id="IPR001137">
    <property type="entry name" value="Glyco_hydro_11"/>
</dbReference>
<dbReference type="GO" id="GO:0016787">
    <property type="term" value="F:hydrolase activity"/>
    <property type="evidence" value="ECO:0007669"/>
    <property type="project" value="UniProtKB-KW"/>
</dbReference>
<dbReference type="SUPFAM" id="SSF49899">
    <property type="entry name" value="Concanavalin A-like lectins/glucanases"/>
    <property type="match status" value="1"/>
</dbReference>
<dbReference type="InterPro" id="IPR033123">
    <property type="entry name" value="GH11_dom"/>
</dbReference>
<evidence type="ECO:0000256" key="10">
    <source>
        <dbReference type="SAM" id="SignalP"/>
    </source>
</evidence>
<keyword evidence="6 9" id="KW-0119">Carbohydrate metabolism</keyword>
<gene>
    <name evidence="12" type="ORF">ACFPK0_07305</name>
</gene>
<dbReference type="PROSITE" id="PS51257">
    <property type="entry name" value="PROKAR_LIPOPROTEIN"/>
    <property type="match status" value="1"/>
</dbReference>
<evidence type="ECO:0000256" key="2">
    <source>
        <dbReference type="ARBA" id="ARBA00004851"/>
    </source>
</evidence>
<comment type="similarity">
    <text evidence="9">Belongs to the glycosyl hydrolase 11 (cellulase G) family.</text>
</comment>
<dbReference type="EC" id="3.2.1.8" evidence="3 9"/>
<sequence>MTCHLTKALLTSALILGIAGCGSHPARVADAAQPQSRPQPSAAAQAKPPITKFKAYTQRFSGETLLTQSHATGHVGDLFFTHWKDGGAASFKLDEQGNFTIDWVGGDYNYVGGAGWDHGDRNRVIGYHLDKDSGASYVTLYGWGYNKDMDPTDPAHLVEYYVVQRGVRTPGQGGEKGVSFVSDGVEYTTYRTVRREKPSINNTATFYQYWSRPKEQQPLGVDHKIIFADHVKAWEANGWKLPNLDNFDASDDPTYQVFAVEVFMVDKGGTVEGRVWDAGK</sequence>
<accession>A0ABW0JV48</accession>
<feature type="chain" id="PRO_5045298897" description="endo-1,4-beta-xylanase" evidence="10">
    <location>
        <begin position="29"/>
        <end position="280"/>
    </location>
</feature>
<evidence type="ECO:0000313" key="12">
    <source>
        <dbReference type="EMBL" id="MFC5439813.1"/>
    </source>
</evidence>
<evidence type="ECO:0000256" key="1">
    <source>
        <dbReference type="ARBA" id="ARBA00000681"/>
    </source>
</evidence>
<organism evidence="12 13">
    <name type="scientific">Rhodanobacter ginsenosidimutans</name>
    <dbReference type="NCBI Taxonomy" id="490571"/>
    <lineage>
        <taxon>Bacteria</taxon>
        <taxon>Pseudomonadati</taxon>
        <taxon>Pseudomonadota</taxon>
        <taxon>Gammaproteobacteria</taxon>
        <taxon>Lysobacterales</taxon>
        <taxon>Rhodanobacteraceae</taxon>
        <taxon>Rhodanobacter</taxon>
    </lineage>
</organism>
<feature type="domain" description="GH11" evidence="11">
    <location>
        <begin position="66"/>
        <end position="274"/>
    </location>
</feature>
<evidence type="ECO:0000256" key="8">
    <source>
        <dbReference type="ARBA" id="ARBA00023326"/>
    </source>
</evidence>
<dbReference type="Gene3D" id="2.60.120.180">
    <property type="match status" value="1"/>
</dbReference>
<keyword evidence="5 9" id="KW-0378">Hydrolase</keyword>
<comment type="caution">
    <text evidence="12">The sequence shown here is derived from an EMBL/GenBank/DDBJ whole genome shotgun (WGS) entry which is preliminary data.</text>
</comment>
<dbReference type="Proteomes" id="UP001596018">
    <property type="component" value="Unassembled WGS sequence"/>
</dbReference>
<dbReference type="PANTHER" id="PTHR46828">
    <property type="entry name" value="ENDO-1,4-BETA-XYLANASE A-RELATED"/>
    <property type="match status" value="1"/>
</dbReference>
<evidence type="ECO:0000313" key="13">
    <source>
        <dbReference type="Proteomes" id="UP001596018"/>
    </source>
</evidence>
<evidence type="ECO:0000256" key="7">
    <source>
        <dbReference type="ARBA" id="ARBA00023295"/>
    </source>
</evidence>
<feature type="active site" description="Nucleophile" evidence="9">
    <location>
        <position position="159"/>
    </location>
</feature>
<comment type="catalytic activity">
    <reaction evidence="1 9">
        <text>Endohydrolysis of (1-&gt;4)-beta-D-xylosidic linkages in xylans.</text>
        <dbReference type="EC" id="3.2.1.8"/>
    </reaction>
</comment>
<evidence type="ECO:0000256" key="3">
    <source>
        <dbReference type="ARBA" id="ARBA00012590"/>
    </source>
</evidence>
<reference evidence="13" key="1">
    <citation type="journal article" date="2019" name="Int. J. Syst. Evol. Microbiol.">
        <title>The Global Catalogue of Microorganisms (GCM) 10K type strain sequencing project: providing services to taxonomists for standard genome sequencing and annotation.</title>
        <authorList>
            <consortium name="The Broad Institute Genomics Platform"/>
            <consortium name="The Broad Institute Genome Sequencing Center for Infectious Disease"/>
            <person name="Wu L."/>
            <person name="Ma J."/>
        </authorList>
    </citation>
    <scope>NUCLEOTIDE SEQUENCE [LARGE SCALE GENOMIC DNA]</scope>
    <source>
        <strain evidence="13">KACC 12822</strain>
    </source>
</reference>
<keyword evidence="8 9" id="KW-0624">Polysaccharide degradation</keyword>
<dbReference type="RefSeq" id="WP_377339404.1">
    <property type="nucleotide sequence ID" value="NZ_JALBWS010000014.1"/>
</dbReference>
<comment type="pathway">
    <text evidence="2 9">Glycan degradation; xylan degradation.</text>
</comment>
<evidence type="ECO:0000256" key="9">
    <source>
        <dbReference type="PROSITE-ProRule" id="PRU01097"/>
    </source>
</evidence>
<evidence type="ECO:0000256" key="6">
    <source>
        <dbReference type="ARBA" id="ARBA00023277"/>
    </source>
</evidence>
<evidence type="ECO:0000256" key="5">
    <source>
        <dbReference type="ARBA" id="ARBA00022801"/>
    </source>
</evidence>
<protein>
    <recommendedName>
        <fullName evidence="3 9">endo-1,4-beta-xylanase</fullName>
        <ecNumber evidence="3 9">3.2.1.8</ecNumber>
    </recommendedName>
</protein>
<dbReference type="EMBL" id="JBHSMM010000001">
    <property type="protein sequence ID" value="MFC5439813.1"/>
    <property type="molecule type" value="Genomic_DNA"/>
</dbReference>
<dbReference type="InterPro" id="IPR013320">
    <property type="entry name" value="ConA-like_dom_sf"/>
</dbReference>
<evidence type="ECO:0000256" key="4">
    <source>
        <dbReference type="ARBA" id="ARBA00022651"/>
    </source>
</evidence>
<proteinExistence type="inferred from homology"/>
<keyword evidence="10" id="KW-0732">Signal</keyword>
<feature type="signal peptide" evidence="10">
    <location>
        <begin position="1"/>
        <end position="28"/>
    </location>
</feature>
<keyword evidence="7 9" id="KW-0326">Glycosidase</keyword>
<dbReference type="PROSITE" id="PS51761">
    <property type="entry name" value="GH11_3"/>
    <property type="match status" value="1"/>
</dbReference>